<dbReference type="GO" id="GO:0016020">
    <property type="term" value="C:membrane"/>
    <property type="evidence" value="ECO:0007669"/>
    <property type="project" value="UniProtKB-SubCell"/>
</dbReference>
<keyword evidence="10" id="KW-1185">Reference proteome</keyword>
<dbReference type="AlphaFoldDB" id="A0A7K9SJG8"/>
<feature type="transmembrane region" description="Helical" evidence="8">
    <location>
        <begin position="286"/>
        <end position="304"/>
    </location>
</feature>
<dbReference type="Proteomes" id="UP000566440">
    <property type="component" value="Unassembled WGS sequence"/>
</dbReference>
<keyword evidence="3 8" id="KW-0812">Transmembrane</keyword>
<feature type="transmembrane region" description="Helical" evidence="8">
    <location>
        <begin position="196"/>
        <end position="217"/>
    </location>
</feature>
<reference evidence="9 10" key="1">
    <citation type="submission" date="2019-09" db="EMBL/GenBank/DDBJ databases">
        <title>Bird 10,000 Genomes (B10K) Project - Family phase.</title>
        <authorList>
            <person name="Zhang G."/>
        </authorList>
    </citation>
    <scope>NUCLEOTIDE SEQUENCE [LARGE SCALE GENOMIC DNA]</scope>
    <source>
        <strain evidence="9">B10K-DU-001-62</strain>
        <tissue evidence="9">Muscle</tissue>
    </source>
</reference>
<comment type="similarity">
    <text evidence="2">Belongs to the major facilitator superfamily. Proton-dependent oligopeptide transporter (POT/PTR) (TC 2.A.17) family.</text>
</comment>
<evidence type="ECO:0000256" key="4">
    <source>
        <dbReference type="ARBA" id="ARBA00022847"/>
    </source>
</evidence>
<dbReference type="GO" id="GO:0015833">
    <property type="term" value="P:peptide transport"/>
    <property type="evidence" value="ECO:0007669"/>
    <property type="project" value="UniProtKB-KW"/>
</dbReference>
<keyword evidence="6 8" id="KW-1133">Transmembrane helix</keyword>
<dbReference type="OrthoDB" id="8904098at2759"/>
<comment type="subcellular location">
    <subcellularLocation>
        <location evidence="1">Membrane</location>
        <topology evidence="1">Multi-pass membrane protein</topology>
    </subcellularLocation>
</comment>
<feature type="transmembrane region" description="Helical" evidence="8">
    <location>
        <begin position="68"/>
        <end position="88"/>
    </location>
</feature>
<dbReference type="GO" id="GO:0015293">
    <property type="term" value="F:symporter activity"/>
    <property type="evidence" value="ECO:0007669"/>
    <property type="project" value="UniProtKB-KW"/>
</dbReference>
<evidence type="ECO:0000256" key="2">
    <source>
        <dbReference type="ARBA" id="ARBA00005982"/>
    </source>
</evidence>
<evidence type="ECO:0000256" key="5">
    <source>
        <dbReference type="ARBA" id="ARBA00022856"/>
    </source>
</evidence>
<evidence type="ECO:0000256" key="7">
    <source>
        <dbReference type="ARBA" id="ARBA00023136"/>
    </source>
</evidence>
<evidence type="ECO:0000256" key="6">
    <source>
        <dbReference type="ARBA" id="ARBA00022989"/>
    </source>
</evidence>
<sequence length="534" mass="58732">ACMAVLVVVALERVAFFSITTNLVLYLSSTSTFSWGSTQASYACLFFLAASNLLSPIGGWLADAYLGCYGTVVLSFSLYLLVACLLPVTSTLDGRFSLCGQLPASTIQNCSWPSGGTCQGDPPELYCAPTIYTSLLVLALSASSIRANLTPFGAEQVRDWAGDATRRFFNWFYWSTNVGAISSLLAGAFVQQNISFLAGYLIPVACLALALLIFLLATPTFTTKPPRGSQVSAMIKLALKNFSCAWLGGTRSRLRAHQWEAEDLLPNSEVQPGAPSPEEDLANFQVLAQILPVMLSFTLYWMLYFQMQSMFYLQGLHLQIPNIFQHGQDQASILQGYTFPDAWLLLAKVVALLALIPLKDHIIDPFLASQKLLPSALKQMTLGMFFSLISILVAAIVEQERLWHVHHNQVVPQLPSSKDLQPAATLPLWWQVPQYLLFGISELFASISSLEFAYTEAPSSMRGAIMGLFFFFSGVGLLLGWGLLTLFSLPTPGWMHCPEDSGSSNQCPMENHFLLLAGIQLITCILFLWISRCY</sequence>
<dbReference type="Pfam" id="PF00854">
    <property type="entry name" value="PTR2"/>
    <property type="match status" value="1"/>
</dbReference>
<accession>A0A7K9SJG8</accession>
<feature type="transmembrane region" description="Helical" evidence="8">
    <location>
        <begin position="379"/>
        <end position="397"/>
    </location>
</feature>
<comment type="caution">
    <text evidence="9">The sequence shown here is derived from an EMBL/GenBank/DDBJ whole genome shotgun (WGS) entry which is preliminary data.</text>
</comment>
<evidence type="ECO:0000256" key="8">
    <source>
        <dbReference type="SAM" id="Phobius"/>
    </source>
</evidence>
<gene>
    <name evidence="9" type="primary">Slc15a3</name>
    <name evidence="9" type="ORF">GALDEA_R02518</name>
</gene>
<evidence type="ECO:0000313" key="9">
    <source>
        <dbReference type="EMBL" id="NXI36008.1"/>
    </source>
</evidence>
<evidence type="ECO:0000256" key="1">
    <source>
        <dbReference type="ARBA" id="ARBA00004141"/>
    </source>
</evidence>
<keyword evidence="4" id="KW-0813">Transport</keyword>
<protein>
    <submittedName>
        <fullName evidence="9">S15A3 protein</fullName>
    </submittedName>
</protein>
<dbReference type="InterPro" id="IPR000109">
    <property type="entry name" value="POT_fam"/>
</dbReference>
<keyword evidence="5" id="KW-0653">Protein transport</keyword>
<keyword evidence="4" id="KW-0769">Symport</keyword>
<dbReference type="PANTHER" id="PTHR11654">
    <property type="entry name" value="OLIGOPEPTIDE TRANSPORTER-RELATED"/>
    <property type="match status" value="1"/>
</dbReference>
<dbReference type="SUPFAM" id="SSF103473">
    <property type="entry name" value="MFS general substrate transporter"/>
    <property type="match status" value="1"/>
</dbReference>
<feature type="transmembrane region" description="Helical" evidence="8">
    <location>
        <begin position="466"/>
        <end position="489"/>
    </location>
</feature>
<keyword evidence="5" id="KW-0571">Peptide transport</keyword>
<evidence type="ECO:0000313" key="10">
    <source>
        <dbReference type="Proteomes" id="UP000566440"/>
    </source>
</evidence>
<organism evidence="9 10">
    <name type="scientific">Galbula dea</name>
    <dbReference type="NCBI Taxonomy" id="1109041"/>
    <lineage>
        <taxon>Eukaryota</taxon>
        <taxon>Metazoa</taxon>
        <taxon>Chordata</taxon>
        <taxon>Craniata</taxon>
        <taxon>Vertebrata</taxon>
        <taxon>Euteleostomi</taxon>
        <taxon>Archelosauria</taxon>
        <taxon>Archosauria</taxon>
        <taxon>Dinosauria</taxon>
        <taxon>Saurischia</taxon>
        <taxon>Theropoda</taxon>
        <taxon>Coelurosauria</taxon>
        <taxon>Aves</taxon>
        <taxon>Neognathae</taxon>
        <taxon>Neoaves</taxon>
        <taxon>Telluraves</taxon>
        <taxon>Coraciimorphae</taxon>
        <taxon>Piciformes</taxon>
        <taxon>Galbulidae</taxon>
        <taxon>Galbula</taxon>
    </lineage>
</organism>
<name>A0A7K9SJG8_9PICI</name>
<feature type="non-terminal residue" evidence="9">
    <location>
        <position position="1"/>
    </location>
</feature>
<evidence type="ECO:0000256" key="3">
    <source>
        <dbReference type="ARBA" id="ARBA00022692"/>
    </source>
</evidence>
<dbReference type="Gene3D" id="1.20.1250.20">
    <property type="entry name" value="MFS general substrate transporter like domains"/>
    <property type="match status" value="1"/>
</dbReference>
<dbReference type="EMBL" id="VWZX01001353">
    <property type="protein sequence ID" value="NXI36008.1"/>
    <property type="molecule type" value="Genomic_DNA"/>
</dbReference>
<keyword evidence="7 8" id="KW-0472">Membrane</keyword>
<feature type="transmembrane region" description="Helical" evidence="8">
    <location>
        <begin position="40"/>
        <end position="61"/>
    </location>
</feature>
<proteinExistence type="inferred from homology"/>
<dbReference type="InterPro" id="IPR036259">
    <property type="entry name" value="MFS_trans_sf"/>
</dbReference>
<feature type="transmembrane region" description="Helical" evidence="8">
    <location>
        <begin position="509"/>
        <end position="530"/>
    </location>
</feature>
<feature type="transmembrane region" description="Helical" evidence="8">
    <location>
        <begin position="170"/>
        <end position="190"/>
    </location>
</feature>
<feature type="non-terminal residue" evidence="9">
    <location>
        <position position="534"/>
    </location>
</feature>